<keyword evidence="9 16" id="KW-0479">Metal-binding</keyword>
<evidence type="ECO:0000256" key="17">
    <source>
        <dbReference type="SAM" id="MobiDB-lite"/>
    </source>
</evidence>
<dbReference type="Proteomes" id="UP000006671">
    <property type="component" value="Unassembled WGS sequence"/>
</dbReference>
<dbReference type="SUPFAM" id="SSF52218">
    <property type="entry name" value="Flavoproteins"/>
    <property type="match status" value="1"/>
</dbReference>
<evidence type="ECO:0000256" key="5">
    <source>
        <dbReference type="ARBA" id="ARBA00022448"/>
    </source>
</evidence>
<evidence type="ECO:0000256" key="11">
    <source>
        <dbReference type="ARBA" id="ARBA00022857"/>
    </source>
</evidence>
<dbReference type="Gene3D" id="1.20.990.10">
    <property type="entry name" value="NADPH-cytochrome p450 Reductase, Chain A, domain 3"/>
    <property type="match status" value="1"/>
</dbReference>
<comment type="cofactor">
    <cofactor evidence="2 16">
        <name>heme</name>
        <dbReference type="ChEBI" id="CHEBI:30413"/>
    </cofactor>
</comment>
<dbReference type="VEuPathDB" id="AmoebaDB:NAEGRDRAFT_58772"/>
<keyword evidence="5" id="KW-0813">Transport</keyword>
<comment type="catalytic activity">
    <reaction evidence="15">
        <text>2 oxidized [cytochrome P450] + NADPH = 2 reduced [cytochrome P450] + NADP(+) + H(+)</text>
        <dbReference type="Rhea" id="RHEA:24040"/>
        <dbReference type="Rhea" id="RHEA-COMP:14627"/>
        <dbReference type="Rhea" id="RHEA-COMP:14628"/>
        <dbReference type="ChEBI" id="CHEBI:15378"/>
        <dbReference type="ChEBI" id="CHEBI:55376"/>
        <dbReference type="ChEBI" id="CHEBI:57783"/>
        <dbReference type="ChEBI" id="CHEBI:58349"/>
        <dbReference type="ChEBI" id="CHEBI:60344"/>
        <dbReference type="EC" id="1.6.2.4"/>
    </reaction>
</comment>
<evidence type="ECO:0000256" key="10">
    <source>
        <dbReference type="ARBA" id="ARBA00022827"/>
    </source>
</evidence>
<dbReference type="STRING" id="5762.D2VNQ7"/>
<dbReference type="InterPro" id="IPR023206">
    <property type="entry name" value="Bifunctional_P450_P450_red"/>
</dbReference>
<dbReference type="Gene3D" id="1.10.630.10">
    <property type="entry name" value="Cytochrome P450"/>
    <property type="match status" value="1"/>
</dbReference>
<dbReference type="InterPro" id="IPR039261">
    <property type="entry name" value="FNR_nucleotide-bd"/>
</dbReference>
<dbReference type="PRINTS" id="PR00371">
    <property type="entry name" value="FPNCR"/>
</dbReference>
<dbReference type="GO" id="GO:0005506">
    <property type="term" value="F:iron ion binding"/>
    <property type="evidence" value="ECO:0007669"/>
    <property type="project" value="InterPro"/>
</dbReference>
<dbReference type="RefSeq" id="XP_002674196.1">
    <property type="nucleotide sequence ID" value="XM_002674150.1"/>
</dbReference>
<dbReference type="InterPro" id="IPR029039">
    <property type="entry name" value="Flavoprotein-like_sf"/>
</dbReference>
<dbReference type="InterPro" id="IPR003097">
    <property type="entry name" value="CysJ-like_FAD-binding"/>
</dbReference>
<sequence>MSTQNNEAQCPFASADSRRNSKGSNGSNQPCKEEPIPQPEPHFLVGNIFTVDKKNPFPSFIELAKKFDGIFKMNILGKQLVVVYSQELVNELCDESRFEKALPPGLKHVKEFGGDGLFTAENNEPNWAIAHRILMPAFGPKSIQDMYPQMYDIAEQLCTKWERLGEHSVIDIVDNMTRLTLDTIALCAFNYRFNSFYHNEMHPFVQSMFEALQEASSRTKRPSILNNVLVKTKKKHQRNIEYMHAVADEIVKDRKKNPSDVNDLLNRMLLGKDPVTNQGLSDENIRYQMVTFLIAGHETTSGLLSFTLYELLKHPEVLKKAQKEVDTVIGNENIQIKHIPQLVYLDQILKETLRLWPTAPGFGLGCKTDQVIGGKYRIHPSDFIIVSNSNLHRDKKVWGEDCEQFNPDRMSPENFSSLPSNSWKPFGNGSRGCIGRPFAWQEAILVLAMVLQRFELIENDPNYHLSITQALTIKPNGLFLKVKPRSNWKGSQLVRTNASNTSSENSHTDDQNSTSTESKGPLLVLYGSNSGTCESFASMLHQDAKSKGFDCKVGRLNTFTGNIPLDTPILIVTASYEGQPTEDAKQFVGWLEHVPENTLKGLKYAVFGCGHSDWVDTYQRIPTFIDNKLSEAGGERIAQRGIGNAAKDLFCEFDQWRKTLWSSFDPHTSHELPPVETTIIKGHRETILHFQSLEPGKVIENYDLVPEDYCDDHGTCRSKRHIEIQLPAGAHYESGDYLSVLPVNSMKVVNKALSHFKLTHDDQIVLKRSETISSSSYPVNEPISAVNLFMNYFELSQPATKRQLEILLEHTKEASDKQVLQQLIEKDSNIPPILDIVHDLKSCTIPLGNFLDISIPMRTRQYSISSSPLWNKDKCTITVGVLRAPATHGKGFHEGVASNFLASCLPDMQVSVQIRNSSFKLPNDPSVPIIMIGAGTGIAPFRGFVQERACLIKEGKTLGKALLFQGCRNPEQDYLYKKELEEWSQLGAVELRPVFSRMGSNVKYVQDKIMECKEEVAKLLLEEAQIYICGEGNHMAPAVKKVLMEIYQQVTNCTKEEAEKRMSSMDKRFAVDVFA</sequence>
<dbReference type="GO" id="GO:0005829">
    <property type="term" value="C:cytosol"/>
    <property type="evidence" value="ECO:0007669"/>
    <property type="project" value="TreeGrafter"/>
</dbReference>
<evidence type="ECO:0000313" key="21">
    <source>
        <dbReference type="Proteomes" id="UP000006671"/>
    </source>
</evidence>
<feature type="domain" description="FAD-binding FR-type" evidence="19">
    <location>
        <begin position="691"/>
        <end position="922"/>
    </location>
</feature>
<feature type="region of interest" description="Disordered" evidence="17">
    <location>
        <begin position="491"/>
        <end position="518"/>
    </location>
</feature>
<feature type="region of interest" description="Disordered" evidence="17">
    <location>
        <begin position="1"/>
        <end position="39"/>
    </location>
</feature>
<comment type="cofactor">
    <cofactor evidence="1">
        <name>FMN</name>
        <dbReference type="ChEBI" id="CHEBI:58210"/>
    </cofactor>
</comment>
<dbReference type="Pfam" id="PF00175">
    <property type="entry name" value="NAD_binding_1"/>
    <property type="match status" value="1"/>
</dbReference>
<evidence type="ECO:0000256" key="4">
    <source>
        <dbReference type="ARBA" id="ARBA00010018"/>
    </source>
</evidence>
<keyword evidence="10" id="KW-0274">FAD</keyword>
<dbReference type="FunFam" id="1.10.630.10:FF:000040">
    <property type="entry name" value="Bifunctional cytochrome P450/NADPH--P450 reductase"/>
    <property type="match status" value="1"/>
</dbReference>
<dbReference type="Gene3D" id="3.40.50.80">
    <property type="entry name" value="Nucleotide-binding domain of ferredoxin-NADP reductase (FNR) module"/>
    <property type="match status" value="1"/>
</dbReference>
<evidence type="ECO:0000313" key="20">
    <source>
        <dbReference type="EMBL" id="EFC41452.1"/>
    </source>
</evidence>
<dbReference type="PIRSF" id="PIRSF000209">
    <property type="entry name" value="Bifunctional_P450_P450R"/>
    <property type="match status" value="1"/>
</dbReference>
<feature type="binding site" description="axial binding residue" evidence="16">
    <location>
        <position position="433"/>
    </location>
    <ligand>
        <name>heme</name>
        <dbReference type="ChEBI" id="CHEBI:30413"/>
    </ligand>
    <ligandPart>
        <name>Fe</name>
        <dbReference type="ChEBI" id="CHEBI:18248"/>
    </ligandPart>
</feature>
<dbReference type="PANTHER" id="PTHR19384:SF127">
    <property type="entry name" value="BIFUNCTIONAL CYTOCHROME P450_NADPH--P450 REDUCTASE"/>
    <property type="match status" value="1"/>
</dbReference>
<dbReference type="InterPro" id="IPR036396">
    <property type="entry name" value="Cyt_P450_sf"/>
</dbReference>
<dbReference type="PANTHER" id="PTHR19384">
    <property type="entry name" value="NITRIC OXIDE SYNTHASE-RELATED"/>
    <property type="match status" value="1"/>
</dbReference>
<proteinExistence type="inferred from homology"/>
<dbReference type="CDD" id="cd11068">
    <property type="entry name" value="CYP120A1"/>
    <property type="match status" value="1"/>
</dbReference>
<accession>D2VNQ7</accession>
<dbReference type="InterPro" id="IPR001094">
    <property type="entry name" value="Flavdoxin-like"/>
</dbReference>
<dbReference type="SUPFAM" id="SSF48264">
    <property type="entry name" value="Cytochrome P450"/>
    <property type="match status" value="1"/>
</dbReference>
<evidence type="ECO:0000256" key="1">
    <source>
        <dbReference type="ARBA" id="ARBA00001917"/>
    </source>
</evidence>
<dbReference type="PROSITE" id="PS51384">
    <property type="entry name" value="FAD_FR"/>
    <property type="match status" value="1"/>
</dbReference>
<evidence type="ECO:0000256" key="6">
    <source>
        <dbReference type="ARBA" id="ARBA00022617"/>
    </source>
</evidence>
<dbReference type="InterPro" id="IPR023173">
    <property type="entry name" value="NADPH_Cyt_P450_Rdtase_alpha"/>
</dbReference>
<dbReference type="eggNOG" id="KOG1158">
    <property type="taxonomic scope" value="Eukaryota"/>
</dbReference>
<evidence type="ECO:0000259" key="18">
    <source>
        <dbReference type="PROSITE" id="PS50902"/>
    </source>
</evidence>
<dbReference type="GO" id="GO:0020037">
    <property type="term" value="F:heme binding"/>
    <property type="evidence" value="ECO:0007669"/>
    <property type="project" value="InterPro"/>
</dbReference>
<dbReference type="eggNOG" id="KOG0157">
    <property type="taxonomic scope" value="Eukaryota"/>
</dbReference>
<dbReference type="OMA" id="TQLVMKW"/>
<dbReference type="Gene3D" id="2.40.30.10">
    <property type="entry name" value="Translation factors"/>
    <property type="match status" value="1"/>
</dbReference>
<evidence type="ECO:0000256" key="15">
    <source>
        <dbReference type="ARBA" id="ARBA00049342"/>
    </source>
</evidence>
<evidence type="ECO:0000256" key="9">
    <source>
        <dbReference type="ARBA" id="ARBA00022723"/>
    </source>
</evidence>
<keyword evidence="13 16" id="KW-0408">Iron</keyword>
<feature type="domain" description="Flavodoxin-like" evidence="18">
    <location>
        <begin position="522"/>
        <end position="661"/>
    </location>
</feature>
<dbReference type="GO" id="GO:0070330">
    <property type="term" value="F:aromatase activity"/>
    <property type="evidence" value="ECO:0007669"/>
    <property type="project" value="InterPro"/>
</dbReference>
<dbReference type="InterPro" id="IPR017927">
    <property type="entry name" value="FAD-bd_FR_type"/>
</dbReference>
<keyword evidence="12" id="KW-0560">Oxidoreductase</keyword>
<dbReference type="AlphaFoldDB" id="D2VNQ7"/>
<keyword evidence="11" id="KW-0521">NADP</keyword>
<dbReference type="Gene3D" id="3.40.50.360">
    <property type="match status" value="1"/>
</dbReference>
<dbReference type="EMBL" id="GG738885">
    <property type="protein sequence ID" value="EFC41452.1"/>
    <property type="molecule type" value="Genomic_DNA"/>
</dbReference>
<dbReference type="InterPro" id="IPR001128">
    <property type="entry name" value="Cyt_P450"/>
</dbReference>
<dbReference type="PROSITE" id="PS50902">
    <property type="entry name" value="FLAVODOXIN_LIKE"/>
    <property type="match status" value="1"/>
</dbReference>
<dbReference type="GeneID" id="8850759"/>
<reference evidence="20 21" key="1">
    <citation type="journal article" date="2010" name="Cell">
        <title>The genome of Naegleria gruberi illuminates early eukaryotic versatility.</title>
        <authorList>
            <person name="Fritz-Laylin L.K."/>
            <person name="Prochnik S.E."/>
            <person name="Ginger M.L."/>
            <person name="Dacks J.B."/>
            <person name="Carpenter M.L."/>
            <person name="Field M.C."/>
            <person name="Kuo A."/>
            <person name="Paredez A."/>
            <person name="Chapman J."/>
            <person name="Pham J."/>
            <person name="Shu S."/>
            <person name="Neupane R."/>
            <person name="Cipriano M."/>
            <person name="Mancuso J."/>
            <person name="Tu H."/>
            <person name="Salamov A."/>
            <person name="Lindquist E."/>
            <person name="Shapiro H."/>
            <person name="Lucas S."/>
            <person name="Grigoriev I.V."/>
            <person name="Cande W.Z."/>
            <person name="Fulton C."/>
            <person name="Rokhsar D.S."/>
            <person name="Dawson S.C."/>
        </authorList>
    </citation>
    <scope>NUCLEOTIDE SEQUENCE [LARGE SCALE GENOMIC DNA]</scope>
    <source>
        <strain evidence="20 21">NEG-M</strain>
    </source>
</reference>
<dbReference type="SUPFAM" id="SSF52343">
    <property type="entry name" value="Ferredoxin reductase-like, C-terminal NADP-linked domain"/>
    <property type="match status" value="1"/>
</dbReference>
<dbReference type="CDD" id="cd06206">
    <property type="entry name" value="bifunctional_CYPOR"/>
    <property type="match status" value="1"/>
</dbReference>
<keyword evidence="21" id="KW-1185">Reference proteome</keyword>
<keyword evidence="7" id="KW-0285">Flavoprotein</keyword>
<evidence type="ECO:0000256" key="14">
    <source>
        <dbReference type="ARBA" id="ARBA00023033"/>
    </source>
</evidence>
<protein>
    <submittedName>
        <fullName evidence="20">Cytochrome p450</fullName>
    </submittedName>
</protein>
<evidence type="ECO:0000256" key="16">
    <source>
        <dbReference type="PIRSR" id="PIRSR000209-1"/>
    </source>
</evidence>
<evidence type="ECO:0000256" key="12">
    <source>
        <dbReference type="ARBA" id="ARBA00023002"/>
    </source>
</evidence>
<dbReference type="InterPro" id="IPR001433">
    <property type="entry name" value="OxRdtase_FAD/NAD-bd"/>
</dbReference>
<gene>
    <name evidence="20" type="ORF">NAEGRDRAFT_58772</name>
</gene>
<dbReference type="InParanoid" id="D2VNQ7"/>
<dbReference type="Pfam" id="PF00067">
    <property type="entry name" value="p450"/>
    <property type="match status" value="1"/>
</dbReference>
<dbReference type="PRINTS" id="PR00369">
    <property type="entry name" value="FLAVODOXIN"/>
</dbReference>
<dbReference type="PROSITE" id="PS00086">
    <property type="entry name" value="CYTOCHROME_P450"/>
    <property type="match status" value="1"/>
</dbReference>
<evidence type="ECO:0000259" key="19">
    <source>
        <dbReference type="PROSITE" id="PS51384"/>
    </source>
</evidence>
<keyword evidence="6 16" id="KW-0349">Heme</keyword>
<dbReference type="InterPro" id="IPR017972">
    <property type="entry name" value="Cyt_P450_CS"/>
</dbReference>
<evidence type="ECO:0000256" key="3">
    <source>
        <dbReference type="ARBA" id="ARBA00001974"/>
    </source>
</evidence>
<dbReference type="GO" id="GO:0010181">
    <property type="term" value="F:FMN binding"/>
    <property type="evidence" value="ECO:0007669"/>
    <property type="project" value="InterPro"/>
</dbReference>
<evidence type="ECO:0000256" key="7">
    <source>
        <dbReference type="ARBA" id="ARBA00022630"/>
    </source>
</evidence>
<keyword evidence="8" id="KW-0288">FMN</keyword>
<dbReference type="SUPFAM" id="SSF63380">
    <property type="entry name" value="Riboflavin synthase domain-like"/>
    <property type="match status" value="1"/>
</dbReference>
<dbReference type="InterPro" id="IPR001709">
    <property type="entry name" value="Flavoprot_Pyr_Nucl_cyt_Rdtase"/>
</dbReference>
<dbReference type="Pfam" id="PF00258">
    <property type="entry name" value="Flavodoxin_1"/>
    <property type="match status" value="1"/>
</dbReference>
<dbReference type="InterPro" id="IPR017938">
    <property type="entry name" value="Riboflavin_synthase-like_b-brl"/>
</dbReference>
<dbReference type="GO" id="GO:0050660">
    <property type="term" value="F:flavin adenine dinucleotide binding"/>
    <property type="evidence" value="ECO:0007669"/>
    <property type="project" value="TreeGrafter"/>
</dbReference>
<evidence type="ECO:0000256" key="8">
    <source>
        <dbReference type="ARBA" id="ARBA00022643"/>
    </source>
</evidence>
<dbReference type="KEGG" id="ngr:NAEGRDRAFT_58772"/>
<dbReference type="GO" id="GO:0003958">
    <property type="term" value="F:NADPH-hemoprotein reductase activity"/>
    <property type="evidence" value="ECO:0007669"/>
    <property type="project" value="UniProtKB-EC"/>
</dbReference>
<dbReference type="InterPro" id="IPR008254">
    <property type="entry name" value="Flavodoxin/NO_synth"/>
</dbReference>
<dbReference type="Pfam" id="PF00667">
    <property type="entry name" value="FAD_binding_1"/>
    <property type="match status" value="1"/>
</dbReference>
<organism evidence="21">
    <name type="scientific">Naegleria gruberi</name>
    <name type="common">Amoeba</name>
    <dbReference type="NCBI Taxonomy" id="5762"/>
    <lineage>
        <taxon>Eukaryota</taxon>
        <taxon>Discoba</taxon>
        <taxon>Heterolobosea</taxon>
        <taxon>Tetramitia</taxon>
        <taxon>Eutetramitia</taxon>
        <taxon>Vahlkampfiidae</taxon>
        <taxon>Naegleria</taxon>
    </lineage>
</organism>
<dbReference type="OrthoDB" id="1470350at2759"/>
<comment type="similarity">
    <text evidence="4">In the N-terminal section; belongs to the cytochrome P450 family.</text>
</comment>
<name>D2VNQ7_NAEGR</name>
<comment type="cofactor">
    <cofactor evidence="3">
        <name>FAD</name>
        <dbReference type="ChEBI" id="CHEBI:57692"/>
    </cofactor>
</comment>
<keyword evidence="14" id="KW-0503">Monooxygenase</keyword>
<evidence type="ECO:0000256" key="2">
    <source>
        <dbReference type="ARBA" id="ARBA00001971"/>
    </source>
</evidence>
<evidence type="ECO:0000256" key="13">
    <source>
        <dbReference type="ARBA" id="ARBA00023004"/>
    </source>
</evidence>